<dbReference type="Pfam" id="PF01547">
    <property type="entry name" value="SBP_bac_1"/>
    <property type="match status" value="1"/>
</dbReference>
<dbReference type="Proteomes" id="UP000622610">
    <property type="component" value="Unassembled WGS sequence"/>
</dbReference>
<dbReference type="RefSeq" id="WP_188367216.1">
    <property type="nucleotide sequence ID" value="NZ_BMDT01000003.1"/>
</dbReference>
<dbReference type="PANTHER" id="PTHR43649">
    <property type="entry name" value="ARABINOSE-BINDING PROTEIN-RELATED"/>
    <property type="match status" value="1"/>
</dbReference>
<protein>
    <recommendedName>
        <fullName evidence="4">ABC transporter substrate-binding protein</fullName>
    </recommendedName>
</protein>
<sequence>MNRFKKFMIFGALSVTLLSGLAACGKSEAEEKKSSKNADGTYEETITIDVFDGLANYMGVQEGWFAKIVKDKFNMELNIIAPNVAGNGETLYQTRTAAGDLGDLIIVDKGQQYNELVQAGLLYDMTKYYPGMKNMARFDEAVQKMNEGTDALYGFPTSVSSIPATSPSEGLEPTFGAYLRWDLYGTQNYPKVDTLEDLLPVIKSMQDENPTNESGKKIYGFSLFSDWDGNMLNAGKQLTTYYGYDESGFVLAKADGSDYQSILDSDSEYIRALKFYFEAKQMGLVDPESTTQNYDTLYAKFQDGQVLFSWWPWLGQAAFNTQTNLNAGKGYMMVPIEDQKIFSYGAEVYGGKQFIGIGSNAEDPERLADFIDWLYSPEGVLANSSQTSGSSGPEGLTWEMKDGEPVLTDFGKKALLDGDANMPSEYGGGTYKDGVSALNINTVLPIDENPENGFSYSYTLWESYQRDNTNPVLEDWSSHMDGAVTTMEYLEKNNQLLVAPGASYVAPEDSAEISTLRNQVKSTIVEYSWKMIFSKDNSEFETLLNEMQKTADGLGYQTVLEFDMENAKAQNEQRVAVSK</sequence>
<keyword evidence="1" id="KW-0732">Signal</keyword>
<name>A0A917N632_9ENTE</name>
<dbReference type="AlphaFoldDB" id="A0A917N632"/>
<keyword evidence="3" id="KW-1185">Reference proteome</keyword>
<dbReference type="Gene3D" id="3.40.190.10">
    <property type="entry name" value="Periplasmic binding protein-like II"/>
    <property type="match status" value="2"/>
</dbReference>
<feature type="signal peptide" evidence="1">
    <location>
        <begin position="1"/>
        <end position="22"/>
    </location>
</feature>
<reference evidence="2" key="2">
    <citation type="submission" date="2020-09" db="EMBL/GenBank/DDBJ databases">
        <authorList>
            <person name="Sun Q."/>
            <person name="Sedlacek I."/>
        </authorList>
    </citation>
    <scope>NUCLEOTIDE SEQUENCE</scope>
    <source>
        <strain evidence="2">CCM 8433</strain>
    </source>
</reference>
<evidence type="ECO:0000313" key="3">
    <source>
        <dbReference type="Proteomes" id="UP000622610"/>
    </source>
</evidence>
<dbReference type="SUPFAM" id="SSF53850">
    <property type="entry name" value="Periplasmic binding protein-like II"/>
    <property type="match status" value="1"/>
</dbReference>
<evidence type="ECO:0000256" key="1">
    <source>
        <dbReference type="SAM" id="SignalP"/>
    </source>
</evidence>
<organism evidence="2 3">
    <name type="scientific">Enterococcus alcedinis</name>
    <dbReference type="NCBI Taxonomy" id="1274384"/>
    <lineage>
        <taxon>Bacteria</taxon>
        <taxon>Bacillati</taxon>
        <taxon>Bacillota</taxon>
        <taxon>Bacilli</taxon>
        <taxon>Lactobacillales</taxon>
        <taxon>Enterococcaceae</taxon>
        <taxon>Enterococcus</taxon>
    </lineage>
</organism>
<comment type="caution">
    <text evidence="2">The sequence shown here is derived from an EMBL/GenBank/DDBJ whole genome shotgun (WGS) entry which is preliminary data.</text>
</comment>
<reference evidence="2" key="1">
    <citation type="journal article" date="2014" name="Int. J. Syst. Evol. Microbiol.">
        <title>Complete genome sequence of Corynebacterium casei LMG S-19264T (=DSM 44701T), isolated from a smear-ripened cheese.</title>
        <authorList>
            <consortium name="US DOE Joint Genome Institute (JGI-PGF)"/>
            <person name="Walter F."/>
            <person name="Albersmeier A."/>
            <person name="Kalinowski J."/>
            <person name="Ruckert C."/>
        </authorList>
    </citation>
    <scope>NUCLEOTIDE SEQUENCE</scope>
    <source>
        <strain evidence="2">CCM 8433</strain>
    </source>
</reference>
<gene>
    <name evidence="2" type="ORF">GCM10011482_10310</name>
</gene>
<evidence type="ECO:0008006" key="4">
    <source>
        <dbReference type="Google" id="ProtNLM"/>
    </source>
</evidence>
<dbReference type="InterPro" id="IPR050490">
    <property type="entry name" value="Bact_solute-bd_prot1"/>
</dbReference>
<proteinExistence type="predicted"/>
<dbReference type="InterPro" id="IPR006059">
    <property type="entry name" value="SBP"/>
</dbReference>
<dbReference type="PROSITE" id="PS51257">
    <property type="entry name" value="PROKAR_LIPOPROTEIN"/>
    <property type="match status" value="1"/>
</dbReference>
<dbReference type="PANTHER" id="PTHR43649:SF12">
    <property type="entry name" value="DIACETYLCHITOBIOSE BINDING PROTEIN DASA"/>
    <property type="match status" value="1"/>
</dbReference>
<feature type="chain" id="PRO_5039497458" description="ABC transporter substrate-binding protein" evidence="1">
    <location>
        <begin position="23"/>
        <end position="579"/>
    </location>
</feature>
<dbReference type="EMBL" id="BMDT01000003">
    <property type="protein sequence ID" value="GGI65377.1"/>
    <property type="molecule type" value="Genomic_DNA"/>
</dbReference>
<accession>A0A917N632</accession>
<evidence type="ECO:0000313" key="2">
    <source>
        <dbReference type="EMBL" id="GGI65377.1"/>
    </source>
</evidence>